<reference evidence="2" key="1">
    <citation type="submission" date="2018-08" db="EMBL/GenBank/DDBJ databases">
        <authorList>
            <person name="Cornetti L."/>
        </authorList>
    </citation>
    <scope>NUCLEOTIDE SEQUENCE</scope>
    <source>
        <strain evidence="2">FI-BAL1-1</strain>
    </source>
</reference>
<dbReference type="PANTHER" id="PTHR12959">
    <property type="entry name" value="GPI TRANSAMIDASE COMPONENT PIG-T-RELATED"/>
    <property type="match status" value="1"/>
</dbReference>
<organism evidence="2">
    <name type="scientific">Eubosmina coregoni</name>
    <dbReference type="NCBI Taxonomy" id="186181"/>
    <lineage>
        <taxon>Eukaryota</taxon>
        <taxon>Metazoa</taxon>
        <taxon>Ecdysozoa</taxon>
        <taxon>Arthropoda</taxon>
        <taxon>Crustacea</taxon>
        <taxon>Branchiopoda</taxon>
        <taxon>Diplostraca</taxon>
        <taxon>Cladocera</taxon>
        <taxon>Anomopoda</taxon>
        <taxon>Bosminidae</taxon>
        <taxon>Eubosmina</taxon>
    </lineage>
</organism>
<protein>
    <submittedName>
        <fullName evidence="2">EOG090X043F</fullName>
    </submittedName>
</protein>
<dbReference type="Pfam" id="PF04113">
    <property type="entry name" value="Gpi16"/>
    <property type="match status" value="2"/>
</dbReference>
<dbReference type="GO" id="GO:0042765">
    <property type="term" value="C:GPI-anchor transamidase complex"/>
    <property type="evidence" value="ECO:0007669"/>
    <property type="project" value="InterPro"/>
</dbReference>
<evidence type="ECO:0000313" key="2">
    <source>
        <dbReference type="EMBL" id="SVE69724.1"/>
    </source>
</evidence>
<keyword evidence="1" id="KW-0472">Membrane</keyword>
<dbReference type="AlphaFoldDB" id="A0A4Y7LNS7"/>
<gene>
    <name evidence="2" type="primary">EOG090X043F</name>
</gene>
<keyword evidence="1" id="KW-1133">Transmembrane helix</keyword>
<dbReference type="EMBL" id="LR000105">
    <property type="protein sequence ID" value="SVE69724.1"/>
    <property type="molecule type" value="mRNA"/>
</dbReference>
<dbReference type="InterPro" id="IPR007245">
    <property type="entry name" value="PIG-T"/>
</dbReference>
<sequence length="625" mass="70595">MDLQQCENIQLESFPGVEKMINSKLRKILYAHQASLYTLVVGRRRNVKIIKASSETFSEELFVKPLPTGHLYSYFQFTTKWDINPEETKLRHFNLFPRPVGEIVDKYSIRELHVSLTQSLWRTHKWGYPVRYAGPGGEVSATFQPHLNSNEVDAAWVGLVNALSGLLCSSFNFVTMSNTIKPHWSFAPEGLNLGGTNSSHLRYANLPREIVCTENLTPWKKLLPCESHSGLGELLNAKHMYNSNYHSLALDLRPICKDKKCQEPSLELKLSLSLVSEPTVMQGNTYDGIKADWSFKSLYGAQLFSFCPMSTVSKVYVDVSTNISNNTKWDLKPTSDNVIVSSKGGSVVHMASYDLKAVTSWPINIRGVYQKKLTYGIIPQPLIHATRFVGGHGQSKGKLVTRIHNNYFSSDIDIVFLELVPWYCRVYLHTLTFTNSKNKPVGIDVPEKLYFRPGLDRQRPHHLEVRLTLPANSITQIEWEFQKGFLKWTEYPPDAHRGFDLGPAVISALLPVARNFTGLPRHVSTFDESWNASQTGYFIRLHTESLVVAMATPDFSMPYNVICLACTVVALAFGPLYNLTTKRLVLKETGGSEGVVTKLRGIFRKKQQVKPDEAQSTTDVKEKNE</sequence>
<name>A0A4Y7LNS7_9CRUS</name>
<dbReference type="PANTHER" id="PTHR12959:SF11">
    <property type="entry name" value="GPI TRANSAMIDASE COMPONENT PIG-T"/>
    <property type="match status" value="1"/>
</dbReference>
<dbReference type="GO" id="GO:0016255">
    <property type="term" value="P:attachment of GPI anchor to protein"/>
    <property type="evidence" value="ECO:0007669"/>
    <property type="project" value="InterPro"/>
</dbReference>
<evidence type="ECO:0000256" key="1">
    <source>
        <dbReference type="SAM" id="Phobius"/>
    </source>
</evidence>
<accession>A0A4Y7LNS7</accession>
<feature type="transmembrane region" description="Helical" evidence="1">
    <location>
        <begin position="557"/>
        <end position="577"/>
    </location>
</feature>
<proteinExistence type="evidence at transcript level"/>
<keyword evidence="1" id="KW-0812">Transmembrane</keyword>